<dbReference type="InterPro" id="IPR036365">
    <property type="entry name" value="PGBD-like_sf"/>
</dbReference>
<dbReference type="PANTHER" id="PTHR10201:SF321">
    <property type="entry name" value="METALLOENDOPROTEINASE 4-MMP"/>
    <property type="match status" value="1"/>
</dbReference>
<proteinExistence type="predicted"/>
<dbReference type="GO" id="GO:0030198">
    <property type="term" value="P:extracellular matrix organization"/>
    <property type="evidence" value="ECO:0007669"/>
    <property type="project" value="TreeGrafter"/>
</dbReference>
<dbReference type="InterPro" id="IPR036366">
    <property type="entry name" value="PGBDSf"/>
</dbReference>
<evidence type="ECO:0000259" key="1">
    <source>
        <dbReference type="Pfam" id="PF01471"/>
    </source>
</evidence>
<reference evidence="2" key="2">
    <citation type="journal article" date="2023" name="Int. J. Mol. Sci.">
        <title>De Novo Assembly and Annotation of 11 Diverse Shrub Willow (Salix) Genomes Reveals Novel Gene Organization in Sex-Linked Regions.</title>
        <authorList>
            <person name="Hyden B."/>
            <person name="Feng K."/>
            <person name="Yates T.B."/>
            <person name="Jawdy S."/>
            <person name="Cereghino C."/>
            <person name="Smart L.B."/>
            <person name="Muchero W."/>
        </authorList>
    </citation>
    <scope>NUCLEOTIDE SEQUENCE</scope>
    <source>
        <tissue evidence="2">Shoot tip</tissue>
    </source>
</reference>
<dbReference type="Proteomes" id="UP001151532">
    <property type="component" value="Chromosome 3"/>
</dbReference>
<sequence>MSELKKYFNRFGYLPLPDTSNLTDVFDTQLESVVLAYQTNLGLPATGKLDFDTISMIVLPRCGVSDTKTHDTRFPAAKTFCVFLRQATVDTPGTGEANLCVLAEKYD</sequence>
<evidence type="ECO:0000313" key="2">
    <source>
        <dbReference type="EMBL" id="KAJ6706144.1"/>
    </source>
</evidence>
<reference evidence="2" key="1">
    <citation type="submission" date="2022-11" db="EMBL/GenBank/DDBJ databases">
        <authorList>
            <person name="Hyden B.L."/>
            <person name="Feng K."/>
            <person name="Yates T."/>
            <person name="Jawdy S."/>
            <person name="Smart L.B."/>
            <person name="Muchero W."/>
        </authorList>
    </citation>
    <scope>NUCLEOTIDE SEQUENCE</scope>
    <source>
        <tissue evidence="2">Shoot tip</tissue>
    </source>
</reference>
<dbReference type="SUPFAM" id="SSF47090">
    <property type="entry name" value="PGBD-like"/>
    <property type="match status" value="1"/>
</dbReference>
<protein>
    <submittedName>
        <fullName evidence="2">MATRIXIN FAMILY PROTEIN-RELATED</fullName>
    </submittedName>
</protein>
<accession>A0A9Q0T9D1</accession>
<dbReference type="GO" id="GO:0004222">
    <property type="term" value="F:metalloendopeptidase activity"/>
    <property type="evidence" value="ECO:0007669"/>
    <property type="project" value="TreeGrafter"/>
</dbReference>
<dbReference type="Gene3D" id="1.10.101.10">
    <property type="entry name" value="PGBD-like superfamily/PGBD"/>
    <property type="match status" value="1"/>
</dbReference>
<dbReference type="EMBL" id="JAPFFK010000016">
    <property type="protein sequence ID" value="KAJ6706144.1"/>
    <property type="molecule type" value="Genomic_DNA"/>
</dbReference>
<dbReference type="OrthoDB" id="406838at2759"/>
<feature type="domain" description="Peptidoglycan binding-like" evidence="1">
    <location>
        <begin position="2"/>
        <end position="56"/>
    </location>
</feature>
<evidence type="ECO:0000313" key="3">
    <source>
        <dbReference type="Proteomes" id="UP001151532"/>
    </source>
</evidence>
<name>A0A9Q0T9D1_SALPP</name>
<gene>
    <name evidence="2" type="ORF">OIU79_010734</name>
</gene>
<dbReference type="AlphaFoldDB" id="A0A9Q0T9D1"/>
<comment type="caution">
    <text evidence="2">The sequence shown here is derived from an EMBL/GenBank/DDBJ whole genome shotgun (WGS) entry which is preliminary data.</text>
</comment>
<organism evidence="2 3">
    <name type="scientific">Salix purpurea</name>
    <name type="common">Purple osier willow</name>
    <dbReference type="NCBI Taxonomy" id="77065"/>
    <lineage>
        <taxon>Eukaryota</taxon>
        <taxon>Viridiplantae</taxon>
        <taxon>Streptophyta</taxon>
        <taxon>Embryophyta</taxon>
        <taxon>Tracheophyta</taxon>
        <taxon>Spermatophyta</taxon>
        <taxon>Magnoliopsida</taxon>
        <taxon>eudicotyledons</taxon>
        <taxon>Gunneridae</taxon>
        <taxon>Pentapetalae</taxon>
        <taxon>rosids</taxon>
        <taxon>fabids</taxon>
        <taxon>Malpighiales</taxon>
        <taxon>Salicaceae</taxon>
        <taxon>Saliceae</taxon>
        <taxon>Salix</taxon>
    </lineage>
</organism>
<dbReference type="PANTHER" id="PTHR10201">
    <property type="entry name" value="MATRIX METALLOPROTEINASE"/>
    <property type="match status" value="1"/>
</dbReference>
<dbReference type="GO" id="GO:0030574">
    <property type="term" value="P:collagen catabolic process"/>
    <property type="evidence" value="ECO:0007669"/>
    <property type="project" value="TreeGrafter"/>
</dbReference>
<dbReference type="InterPro" id="IPR002477">
    <property type="entry name" value="Peptidoglycan-bd-like"/>
</dbReference>
<dbReference type="Pfam" id="PF01471">
    <property type="entry name" value="PG_binding_1"/>
    <property type="match status" value="1"/>
</dbReference>
<keyword evidence="3" id="KW-1185">Reference proteome</keyword>